<accession>A0A2T1HLU0</accession>
<dbReference type="RefSeq" id="WP_106340514.1">
    <property type="nucleotide sequence ID" value="NZ_PVZS01000047.1"/>
</dbReference>
<proteinExistence type="predicted"/>
<comment type="caution">
    <text evidence="1">The sequence shown here is derived from an EMBL/GenBank/DDBJ whole genome shotgun (WGS) entry which is preliminary data.</text>
</comment>
<dbReference type="InterPro" id="IPR010985">
    <property type="entry name" value="Ribbon_hlx_hlx"/>
</dbReference>
<gene>
    <name evidence="1" type="ORF">SLNSH_23265</name>
</gene>
<dbReference type="SUPFAM" id="SSF47598">
    <property type="entry name" value="Ribbon-helix-helix"/>
    <property type="match status" value="1"/>
</dbReference>
<keyword evidence="2" id="KW-1185">Reference proteome</keyword>
<dbReference type="EMBL" id="PVZS01000047">
    <property type="protein sequence ID" value="PSC02598.1"/>
    <property type="molecule type" value="Genomic_DNA"/>
</dbReference>
<dbReference type="GO" id="GO:0006355">
    <property type="term" value="P:regulation of DNA-templated transcription"/>
    <property type="evidence" value="ECO:0007669"/>
    <property type="project" value="InterPro"/>
</dbReference>
<dbReference type="Proteomes" id="UP000239772">
    <property type="component" value="Unassembled WGS sequence"/>
</dbReference>
<organism evidence="1 2">
    <name type="scientific">Alsobacter soli</name>
    <dbReference type="NCBI Taxonomy" id="2109933"/>
    <lineage>
        <taxon>Bacteria</taxon>
        <taxon>Pseudomonadati</taxon>
        <taxon>Pseudomonadota</taxon>
        <taxon>Alphaproteobacteria</taxon>
        <taxon>Hyphomicrobiales</taxon>
        <taxon>Alsobacteraceae</taxon>
        <taxon>Alsobacter</taxon>
    </lineage>
</organism>
<sequence>MSAITITGLSRDILVALARGAAEHGDTIEDEARRVLQRLFGDTRGQAQQSWARRQMDLHRWSKMPSVRTSPIELLRVQRLDRDAMISERATLVLAS</sequence>
<protein>
    <recommendedName>
        <fullName evidence="3">Plasmid stabilization protein</fullName>
    </recommendedName>
</protein>
<evidence type="ECO:0000313" key="1">
    <source>
        <dbReference type="EMBL" id="PSC02598.1"/>
    </source>
</evidence>
<dbReference type="AlphaFoldDB" id="A0A2T1HLU0"/>
<dbReference type="OrthoDB" id="2389872at2"/>
<reference evidence="2" key="1">
    <citation type="submission" date="2018-03" db="EMBL/GenBank/DDBJ databases">
        <authorList>
            <person name="Sun L."/>
            <person name="Liu H."/>
            <person name="Chen W."/>
            <person name="Huang K."/>
            <person name="Liu W."/>
            <person name="Gao X."/>
        </authorList>
    </citation>
    <scope>NUCLEOTIDE SEQUENCE [LARGE SCALE GENOMIC DNA]</scope>
    <source>
        <strain evidence="2">SH9</strain>
    </source>
</reference>
<evidence type="ECO:0008006" key="3">
    <source>
        <dbReference type="Google" id="ProtNLM"/>
    </source>
</evidence>
<name>A0A2T1HLU0_9HYPH</name>
<evidence type="ECO:0000313" key="2">
    <source>
        <dbReference type="Proteomes" id="UP000239772"/>
    </source>
</evidence>